<dbReference type="InterPro" id="IPR018063">
    <property type="entry name" value="SAM_MeTrfase_RsmI_CS"/>
</dbReference>
<dbReference type="PANTHER" id="PTHR46111:SF1">
    <property type="entry name" value="RIBOSOMAL RNA SMALL SUBUNIT METHYLTRANSFERASE I"/>
    <property type="match status" value="1"/>
</dbReference>
<organism evidence="9 10">
    <name type="scientific">Leptothoe spongobia TAU-MAC 1115</name>
    <dbReference type="NCBI Taxonomy" id="1967444"/>
    <lineage>
        <taxon>Bacteria</taxon>
        <taxon>Bacillati</taxon>
        <taxon>Cyanobacteriota</taxon>
        <taxon>Cyanophyceae</taxon>
        <taxon>Nodosilineales</taxon>
        <taxon>Cymatolegaceae</taxon>
        <taxon>Leptothoe</taxon>
        <taxon>Leptothoe spongobia</taxon>
    </lineage>
</organism>
<protein>
    <recommendedName>
        <fullName evidence="6">Ribosomal RNA small subunit methyltransferase I</fullName>
        <ecNumber evidence="6">2.1.1.198</ecNumber>
    </recommendedName>
    <alternativeName>
        <fullName evidence="6">16S rRNA 2'-O-ribose C1402 methyltransferase</fullName>
    </alternativeName>
    <alternativeName>
        <fullName evidence="6">rRNA (cytidine-2'-O-)-methyltransferase RsmI</fullName>
    </alternativeName>
</protein>
<dbReference type="NCBIfam" id="TIGR00096">
    <property type="entry name" value="16S rRNA (cytidine(1402)-2'-O)-methyltransferase"/>
    <property type="match status" value="1"/>
</dbReference>
<evidence type="ECO:0000256" key="5">
    <source>
        <dbReference type="ARBA" id="ARBA00022691"/>
    </source>
</evidence>
<dbReference type="GO" id="GO:0005737">
    <property type="term" value="C:cytoplasm"/>
    <property type="evidence" value="ECO:0007669"/>
    <property type="project" value="UniProtKB-SubCell"/>
</dbReference>
<feature type="domain" description="Tetrapyrrole methylase" evidence="7">
    <location>
        <begin position="15"/>
        <end position="214"/>
    </location>
</feature>
<dbReference type="Pfam" id="PF00590">
    <property type="entry name" value="TP_methylase"/>
    <property type="match status" value="1"/>
</dbReference>
<evidence type="ECO:0000259" key="7">
    <source>
        <dbReference type="Pfam" id="PF00590"/>
    </source>
</evidence>
<dbReference type="PROSITE" id="PS01296">
    <property type="entry name" value="RSMI"/>
    <property type="match status" value="1"/>
</dbReference>
<dbReference type="FunFam" id="3.40.1010.10:FF:000002">
    <property type="entry name" value="Ribosomal RNA small subunit methyltransferase I"/>
    <property type="match status" value="1"/>
</dbReference>
<evidence type="ECO:0000256" key="1">
    <source>
        <dbReference type="ARBA" id="ARBA00022490"/>
    </source>
</evidence>
<dbReference type="RefSeq" id="WP_215609813.1">
    <property type="nucleotide sequence ID" value="NZ_JADOES010000032.1"/>
</dbReference>
<sequence length="289" mass="31886">MSDFSLTTPQTAGILYLVATPIGNLEDITFRAVRMLKEANLIAAEDTRHTGKLLHHFQIETPQISYHEHNAQTRIPQLIEKLQTGQTIALVSDAGMPGISDPGYELVCACADAGIIISPIPGPAAVISAIAASALPSDRFTFEGFLPVKGKVRTERLTQFATEPRTIVLYESPHRLLKTLTDLQTHLGDDRQVTVARELTKRYEEFWRGTVGEAIEHFKVTEPRGEFTIAIAGHTPTPQTISEADLLQQLATLINHGISPSKASRQLAQKTGLSKREIYQLSLQMKQEE</sequence>
<keyword evidence="2 6" id="KW-0698">rRNA processing</keyword>
<dbReference type="EC" id="2.1.1.198" evidence="6"/>
<dbReference type="PIRSF" id="PIRSF005917">
    <property type="entry name" value="MTase_YraL"/>
    <property type="match status" value="1"/>
</dbReference>
<comment type="subcellular location">
    <subcellularLocation>
        <location evidence="6">Cytoplasm</location>
    </subcellularLocation>
</comment>
<dbReference type="InterPro" id="IPR035996">
    <property type="entry name" value="4pyrrol_Methylase_sf"/>
</dbReference>
<dbReference type="Gene3D" id="3.40.1010.10">
    <property type="entry name" value="Cobalt-precorrin-4 Transmethylase, Domain 1"/>
    <property type="match status" value="1"/>
</dbReference>
<name>A0A947DGZ0_9CYAN</name>
<dbReference type="InterPro" id="IPR014777">
    <property type="entry name" value="4pyrrole_Mease_sub1"/>
</dbReference>
<keyword evidence="1 6" id="KW-0963">Cytoplasm</keyword>
<dbReference type="GO" id="GO:0070677">
    <property type="term" value="F:rRNA (cytosine-2'-O-)-methyltransferase activity"/>
    <property type="evidence" value="ECO:0007669"/>
    <property type="project" value="UniProtKB-UniRule"/>
</dbReference>
<evidence type="ECO:0000259" key="8">
    <source>
        <dbReference type="Pfam" id="PF23016"/>
    </source>
</evidence>
<proteinExistence type="inferred from homology"/>
<keyword evidence="3 6" id="KW-0489">Methyltransferase</keyword>
<dbReference type="HAMAP" id="MF_01877">
    <property type="entry name" value="16SrRNA_methyltr_I"/>
    <property type="match status" value="1"/>
</dbReference>
<dbReference type="EMBL" id="JADOES010000032">
    <property type="protein sequence ID" value="MBT9316745.1"/>
    <property type="molecule type" value="Genomic_DNA"/>
</dbReference>
<keyword evidence="10" id="KW-1185">Reference proteome</keyword>
<dbReference type="CDD" id="cd11648">
    <property type="entry name" value="RsmI"/>
    <property type="match status" value="1"/>
</dbReference>
<dbReference type="SUPFAM" id="SSF53790">
    <property type="entry name" value="Tetrapyrrole methylase"/>
    <property type="match status" value="1"/>
</dbReference>
<dbReference type="PANTHER" id="PTHR46111">
    <property type="entry name" value="RIBOSOMAL RNA SMALL SUBUNIT METHYLTRANSFERASE I"/>
    <property type="match status" value="1"/>
</dbReference>
<dbReference type="AlphaFoldDB" id="A0A947DGZ0"/>
<evidence type="ECO:0000256" key="2">
    <source>
        <dbReference type="ARBA" id="ARBA00022552"/>
    </source>
</evidence>
<evidence type="ECO:0000313" key="10">
    <source>
        <dbReference type="Proteomes" id="UP000717364"/>
    </source>
</evidence>
<dbReference type="Proteomes" id="UP000717364">
    <property type="component" value="Unassembled WGS sequence"/>
</dbReference>
<dbReference type="InterPro" id="IPR008189">
    <property type="entry name" value="rRNA_ssu_MeTfrase_I"/>
</dbReference>
<accession>A0A947DGZ0</accession>
<dbReference type="InterPro" id="IPR014776">
    <property type="entry name" value="4pyrrole_Mease_sub2"/>
</dbReference>
<keyword evidence="4 6" id="KW-0808">Transferase</keyword>
<dbReference type="Pfam" id="PF23016">
    <property type="entry name" value="RsmI_C"/>
    <property type="match status" value="1"/>
</dbReference>
<keyword evidence="5 6" id="KW-0949">S-adenosyl-L-methionine</keyword>
<evidence type="ECO:0000256" key="4">
    <source>
        <dbReference type="ARBA" id="ARBA00022679"/>
    </source>
</evidence>
<feature type="domain" description="RsmI HTH" evidence="8">
    <location>
        <begin position="242"/>
        <end position="286"/>
    </location>
</feature>
<dbReference type="InterPro" id="IPR053910">
    <property type="entry name" value="RsmI_HTH"/>
</dbReference>
<reference evidence="9" key="1">
    <citation type="submission" date="2020-11" db="EMBL/GenBank/DDBJ databases">
        <authorList>
            <person name="Konstantinou D."/>
            <person name="Gkelis S."/>
            <person name="Popin R."/>
            <person name="Fewer D."/>
            <person name="Sivonen K."/>
        </authorList>
    </citation>
    <scope>NUCLEOTIDE SEQUENCE</scope>
    <source>
        <strain evidence="9">TAU-MAC 1115</strain>
    </source>
</reference>
<dbReference type="InterPro" id="IPR000878">
    <property type="entry name" value="4pyrrol_Mease"/>
</dbReference>
<evidence type="ECO:0000256" key="6">
    <source>
        <dbReference type="HAMAP-Rule" id="MF_01877"/>
    </source>
</evidence>
<reference evidence="9" key="2">
    <citation type="journal article" date="2021" name="Mar. Drugs">
        <title>Genome Reduction and Secondary Metabolism of the Marine Sponge-Associated Cyanobacterium Leptothoe.</title>
        <authorList>
            <person name="Konstantinou D."/>
            <person name="Popin R.V."/>
            <person name="Fewer D.P."/>
            <person name="Sivonen K."/>
            <person name="Gkelis S."/>
        </authorList>
    </citation>
    <scope>NUCLEOTIDE SEQUENCE</scope>
    <source>
        <strain evidence="9">TAU-MAC 1115</strain>
    </source>
</reference>
<evidence type="ECO:0000313" key="9">
    <source>
        <dbReference type="EMBL" id="MBT9316745.1"/>
    </source>
</evidence>
<dbReference type="FunFam" id="3.30.950.10:FF:000002">
    <property type="entry name" value="Ribosomal RNA small subunit methyltransferase I"/>
    <property type="match status" value="1"/>
</dbReference>
<comment type="function">
    <text evidence="6">Catalyzes the 2'-O-methylation of the ribose of cytidine 1402 (C1402) in 16S rRNA.</text>
</comment>
<dbReference type="Gene3D" id="3.30.950.10">
    <property type="entry name" value="Methyltransferase, Cobalt-precorrin-4 Transmethylase, Domain 2"/>
    <property type="match status" value="1"/>
</dbReference>
<comment type="caution">
    <text evidence="9">The sequence shown here is derived from an EMBL/GenBank/DDBJ whole genome shotgun (WGS) entry which is preliminary data.</text>
</comment>
<comment type="catalytic activity">
    <reaction evidence="6">
        <text>cytidine(1402) in 16S rRNA + S-adenosyl-L-methionine = 2'-O-methylcytidine(1402) in 16S rRNA + S-adenosyl-L-homocysteine + H(+)</text>
        <dbReference type="Rhea" id="RHEA:42924"/>
        <dbReference type="Rhea" id="RHEA-COMP:10285"/>
        <dbReference type="Rhea" id="RHEA-COMP:10286"/>
        <dbReference type="ChEBI" id="CHEBI:15378"/>
        <dbReference type="ChEBI" id="CHEBI:57856"/>
        <dbReference type="ChEBI" id="CHEBI:59789"/>
        <dbReference type="ChEBI" id="CHEBI:74495"/>
        <dbReference type="ChEBI" id="CHEBI:82748"/>
        <dbReference type="EC" id="2.1.1.198"/>
    </reaction>
</comment>
<comment type="similarity">
    <text evidence="6">Belongs to the methyltransferase superfamily. RsmI family.</text>
</comment>
<evidence type="ECO:0000256" key="3">
    <source>
        <dbReference type="ARBA" id="ARBA00022603"/>
    </source>
</evidence>
<gene>
    <name evidence="6 9" type="primary">rsmI</name>
    <name evidence="9" type="ORF">IXB50_15060</name>
</gene>